<dbReference type="Gene3D" id="2.80.10.50">
    <property type="match status" value="1"/>
</dbReference>
<protein>
    <recommendedName>
        <fullName evidence="1">Ricin B lectin domain-containing protein</fullName>
    </recommendedName>
</protein>
<dbReference type="EMBL" id="KZ992544">
    <property type="protein sequence ID" value="RKP09074.1"/>
    <property type="molecule type" value="Genomic_DNA"/>
</dbReference>
<evidence type="ECO:0000313" key="2">
    <source>
        <dbReference type="EMBL" id="RKP09074.1"/>
    </source>
</evidence>
<dbReference type="PROSITE" id="PS50231">
    <property type="entry name" value="RICIN_B_LECTIN"/>
    <property type="match status" value="1"/>
</dbReference>
<dbReference type="SUPFAM" id="SSF50370">
    <property type="entry name" value="Ricin B-like lectins"/>
    <property type="match status" value="1"/>
</dbReference>
<sequence>MAAISDSAMTQDSSVYRIQAHDQLCATELHQNVVLFPCDQPPATGSEGLWKIASLDGGVNSVCNLGSNTCFTATGGSIILNPYEETDAQKWQRKDRGDDQLSWIAQDDGGSGAQLCISSAFFGNEEQLVTVACDSSDEFQKFKLETVTASA</sequence>
<accession>A0A4P9XSF7</accession>
<dbReference type="AlphaFoldDB" id="A0A4P9XSF7"/>
<gene>
    <name evidence="2" type="ORF">THASP1DRAFT_29131</name>
</gene>
<keyword evidence="3" id="KW-1185">Reference proteome</keyword>
<name>A0A4P9XSF7_9FUNG</name>
<evidence type="ECO:0000259" key="1">
    <source>
        <dbReference type="SMART" id="SM00458"/>
    </source>
</evidence>
<dbReference type="InterPro" id="IPR035992">
    <property type="entry name" value="Ricin_B-like_lectins"/>
</dbReference>
<dbReference type="InterPro" id="IPR000772">
    <property type="entry name" value="Ricin_B_lectin"/>
</dbReference>
<proteinExistence type="predicted"/>
<feature type="domain" description="Ricin B lectin" evidence="1">
    <location>
        <begin position="13"/>
        <end position="145"/>
    </location>
</feature>
<dbReference type="CDD" id="cd00161">
    <property type="entry name" value="beta-trefoil_Ricin-like"/>
    <property type="match status" value="1"/>
</dbReference>
<organism evidence="2 3">
    <name type="scientific">Thamnocephalis sphaerospora</name>
    <dbReference type="NCBI Taxonomy" id="78915"/>
    <lineage>
        <taxon>Eukaryota</taxon>
        <taxon>Fungi</taxon>
        <taxon>Fungi incertae sedis</taxon>
        <taxon>Zoopagomycota</taxon>
        <taxon>Zoopagomycotina</taxon>
        <taxon>Zoopagomycetes</taxon>
        <taxon>Zoopagales</taxon>
        <taxon>Sigmoideomycetaceae</taxon>
        <taxon>Thamnocephalis</taxon>
    </lineage>
</organism>
<dbReference type="SMART" id="SM00458">
    <property type="entry name" value="RICIN"/>
    <property type="match status" value="1"/>
</dbReference>
<reference evidence="3" key="1">
    <citation type="journal article" date="2018" name="Nat. Microbiol.">
        <title>Leveraging single-cell genomics to expand the fungal tree of life.</title>
        <authorList>
            <person name="Ahrendt S.R."/>
            <person name="Quandt C.A."/>
            <person name="Ciobanu D."/>
            <person name="Clum A."/>
            <person name="Salamov A."/>
            <person name="Andreopoulos B."/>
            <person name="Cheng J.F."/>
            <person name="Woyke T."/>
            <person name="Pelin A."/>
            <person name="Henrissat B."/>
            <person name="Reynolds N.K."/>
            <person name="Benny G.L."/>
            <person name="Smith M.E."/>
            <person name="James T.Y."/>
            <person name="Grigoriev I.V."/>
        </authorList>
    </citation>
    <scope>NUCLEOTIDE SEQUENCE [LARGE SCALE GENOMIC DNA]</scope>
    <source>
        <strain evidence="3">RSA 1356</strain>
    </source>
</reference>
<evidence type="ECO:0000313" key="3">
    <source>
        <dbReference type="Proteomes" id="UP000271241"/>
    </source>
</evidence>
<dbReference type="Proteomes" id="UP000271241">
    <property type="component" value="Unassembled WGS sequence"/>
</dbReference>